<dbReference type="InterPro" id="IPR035969">
    <property type="entry name" value="Rab-GAP_TBC_sf"/>
</dbReference>
<dbReference type="SMART" id="SM00164">
    <property type="entry name" value="TBC"/>
    <property type="match status" value="1"/>
</dbReference>
<dbReference type="InterPro" id="IPR039755">
    <property type="entry name" value="TBC1D23"/>
</dbReference>
<dbReference type="Proteomes" id="UP000009168">
    <property type="component" value="Unassembled WGS sequence"/>
</dbReference>
<feature type="region of interest" description="Disordered" evidence="1">
    <location>
        <begin position="1"/>
        <end position="27"/>
    </location>
</feature>
<evidence type="ECO:0000259" key="2">
    <source>
        <dbReference type="PROSITE" id="PS50086"/>
    </source>
</evidence>
<dbReference type="GO" id="GO:0005829">
    <property type="term" value="C:cytosol"/>
    <property type="evidence" value="ECO:0007669"/>
    <property type="project" value="GOC"/>
</dbReference>
<keyword evidence="4" id="KW-1185">Reference proteome</keyword>
<dbReference type="AlphaFoldDB" id="I7MJX3"/>
<feature type="compositionally biased region" description="Polar residues" evidence="1">
    <location>
        <begin position="1"/>
        <end position="13"/>
    </location>
</feature>
<sequence length="478" mass="56296">MEDSQNNTNYSKDNSSKSSFQSQETQQSQSEKQLLDWKKYLYDENTQIEVIKFKKWDRNLDFPDQQVLQRDLNRTRNSEEYFKKEKTQQNLQLIATFYCISNQVNYQQGMLDIIAPFLLLRSPTFKLPKCYAYFNAFMNKYFPEVLKARISDRGKSLPHANCSIALCKILLKYHSQKLSKLLVELDIDLSATVTQWILTMFSQGTRLDLVYLIYDEYLKRSNCNYIFYLAIGLILTQEEEIWNKYEEDQDSVIIFFNKKIKNLETKECVQKLFLKADQIKNNTPKSFEHFIDNIGFNDHSILSIEDIQNMLNLNLVEDMIPLYSQEIIESIENKKGENITFNLIDCRITTPDAQPFPNTIPFSLSKLSKSDKSDKYINDYSNQIIEFIKKNDPQQVNTHISFVINSIQTHSEIQILEKILKKLKENDIFLISLLVDSKKLQNYIQNHKNNKKHKEINNLPLQKKQNFEQSTDSSCILI</sequence>
<feature type="domain" description="Rab-GAP TBC" evidence="2">
    <location>
        <begin position="46"/>
        <end position="221"/>
    </location>
</feature>
<dbReference type="OrthoDB" id="1668230at2759"/>
<evidence type="ECO:0000313" key="3">
    <source>
        <dbReference type="EMBL" id="EAR97282.2"/>
    </source>
</evidence>
<dbReference type="PROSITE" id="PS50086">
    <property type="entry name" value="TBC_RABGAP"/>
    <property type="match status" value="1"/>
</dbReference>
<dbReference type="EMBL" id="GG662666">
    <property type="protein sequence ID" value="EAR97282.2"/>
    <property type="molecule type" value="Genomic_DNA"/>
</dbReference>
<dbReference type="PANTHER" id="PTHR13297:SF5">
    <property type="entry name" value="TBC1 DOMAIN FAMILY MEMBER 23"/>
    <property type="match status" value="1"/>
</dbReference>
<dbReference type="GeneID" id="7838548"/>
<dbReference type="GO" id="GO:0005802">
    <property type="term" value="C:trans-Golgi network"/>
    <property type="evidence" value="ECO:0007669"/>
    <property type="project" value="TreeGrafter"/>
</dbReference>
<organism evidence="3 4">
    <name type="scientific">Tetrahymena thermophila (strain SB210)</name>
    <dbReference type="NCBI Taxonomy" id="312017"/>
    <lineage>
        <taxon>Eukaryota</taxon>
        <taxon>Sar</taxon>
        <taxon>Alveolata</taxon>
        <taxon>Ciliophora</taxon>
        <taxon>Intramacronucleata</taxon>
        <taxon>Oligohymenophorea</taxon>
        <taxon>Hymenostomatida</taxon>
        <taxon>Tetrahymenina</taxon>
        <taxon>Tetrahymenidae</taxon>
        <taxon>Tetrahymena</taxon>
    </lineage>
</organism>
<dbReference type="SUPFAM" id="SSF47923">
    <property type="entry name" value="Ypt/Rab-GAP domain of gyp1p"/>
    <property type="match status" value="2"/>
</dbReference>
<reference evidence="4" key="1">
    <citation type="journal article" date="2006" name="PLoS Biol.">
        <title>Macronuclear genome sequence of the ciliate Tetrahymena thermophila, a model eukaryote.</title>
        <authorList>
            <person name="Eisen J.A."/>
            <person name="Coyne R.S."/>
            <person name="Wu M."/>
            <person name="Wu D."/>
            <person name="Thiagarajan M."/>
            <person name="Wortman J.R."/>
            <person name="Badger J.H."/>
            <person name="Ren Q."/>
            <person name="Amedeo P."/>
            <person name="Jones K.M."/>
            <person name="Tallon L.J."/>
            <person name="Delcher A.L."/>
            <person name="Salzberg S.L."/>
            <person name="Silva J.C."/>
            <person name="Haas B.J."/>
            <person name="Majoros W.H."/>
            <person name="Farzad M."/>
            <person name="Carlton J.M."/>
            <person name="Smith R.K. Jr."/>
            <person name="Garg J."/>
            <person name="Pearlman R.E."/>
            <person name="Karrer K.M."/>
            <person name="Sun L."/>
            <person name="Manning G."/>
            <person name="Elde N.C."/>
            <person name="Turkewitz A.P."/>
            <person name="Asai D.J."/>
            <person name="Wilkes D.E."/>
            <person name="Wang Y."/>
            <person name="Cai H."/>
            <person name="Collins K."/>
            <person name="Stewart B.A."/>
            <person name="Lee S.R."/>
            <person name="Wilamowska K."/>
            <person name="Weinberg Z."/>
            <person name="Ruzzo W.L."/>
            <person name="Wloga D."/>
            <person name="Gaertig J."/>
            <person name="Frankel J."/>
            <person name="Tsao C.-C."/>
            <person name="Gorovsky M.A."/>
            <person name="Keeling P.J."/>
            <person name="Waller R.F."/>
            <person name="Patron N.J."/>
            <person name="Cherry J.M."/>
            <person name="Stover N.A."/>
            <person name="Krieger C.J."/>
            <person name="del Toro C."/>
            <person name="Ryder H.F."/>
            <person name="Williamson S.C."/>
            <person name="Barbeau R.A."/>
            <person name="Hamilton E.P."/>
            <person name="Orias E."/>
        </authorList>
    </citation>
    <scope>NUCLEOTIDE SEQUENCE [LARGE SCALE GENOMIC DNA]</scope>
    <source>
        <strain evidence="4">SB210</strain>
    </source>
</reference>
<dbReference type="RefSeq" id="XP_001017527.2">
    <property type="nucleotide sequence ID" value="XM_001017527.2"/>
</dbReference>
<dbReference type="PANTHER" id="PTHR13297">
    <property type="entry name" value="TBC1 DOMAIN FAMILY MEMBER 23-RELATED"/>
    <property type="match status" value="1"/>
</dbReference>
<name>I7MJX3_TETTS</name>
<dbReference type="KEGG" id="tet:TTHERM_00334600"/>
<dbReference type="GO" id="GO:0099041">
    <property type="term" value="P:vesicle tethering to Golgi"/>
    <property type="evidence" value="ECO:0007669"/>
    <property type="project" value="TreeGrafter"/>
</dbReference>
<evidence type="ECO:0000256" key="1">
    <source>
        <dbReference type="SAM" id="MobiDB-lite"/>
    </source>
</evidence>
<dbReference type="Gene3D" id="1.10.8.270">
    <property type="entry name" value="putative rabgap domain of human tbc1 domain family member 14 like domains"/>
    <property type="match status" value="1"/>
</dbReference>
<dbReference type="Gene3D" id="1.10.472.80">
    <property type="entry name" value="Ypt/Rab-GAP domain of gyp1p, domain 3"/>
    <property type="match status" value="1"/>
</dbReference>
<proteinExistence type="predicted"/>
<dbReference type="Pfam" id="PF00566">
    <property type="entry name" value="RabGAP-TBC"/>
    <property type="match status" value="1"/>
</dbReference>
<accession>I7MJX3</accession>
<dbReference type="InParanoid" id="I7MJX3"/>
<protein>
    <submittedName>
        <fullName evidence="3">Rab-GTPase-TBC domain protein</fullName>
    </submittedName>
</protein>
<feature type="compositionally biased region" description="Low complexity" evidence="1">
    <location>
        <begin position="16"/>
        <end position="27"/>
    </location>
</feature>
<evidence type="ECO:0000313" key="4">
    <source>
        <dbReference type="Proteomes" id="UP000009168"/>
    </source>
</evidence>
<gene>
    <name evidence="3" type="ORF">TTHERM_00334600</name>
</gene>
<dbReference type="GO" id="GO:0042147">
    <property type="term" value="P:retrograde transport, endosome to Golgi"/>
    <property type="evidence" value="ECO:0007669"/>
    <property type="project" value="InterPro"/>
</dbReference>
<dbReference type="InterPro" id="IPR000195">
    <property type="entry name" value="Rab-GAP-TBC_dom"/>
</dbReference>